<feature type="coiled-coil region" evidence="1">
    <location>
        <begin position="525"/>
        <end position="559"/>
    </location>
</feature>
<dbReference type="SUPFAM" id="SSF49599">
    <property type="entry name" value="TRAF domain-like"/>
    <property type="match status" value="1"/>
</dbReference>
<feature type="compositionally biased region" description="Basic and acidic residues" evidence="2">
    <location>
        <begin position="1241"/>
        <end position="1252"/>
    </location>
</feature>
<dbReference type="InterPro" id="IPR002083">
    <property type="entry name" value="MATH/TRAF_dom"/>
</dbReference>
<evidence type="ECO:0000313" key="5">
    <source>
        <dbReference type="Proteomes" id="UP001210925"/>
    </source>
</evidence>
<dbReference type="Gene3D" id="2.60.210.10">
    <property type="entry name" value="Apoptosis, Tumor Necrosis Factor Receptor Associated Protein 2, Chain A"/>
    <property type="match status" value="1"/>
</dbReference>
<feature type="region of interest" description="Disordered" evidence="2">
    <location>
        <begin position="1"/>
        <end position="113"/>
    </location>
</feature>
<keyword evidence="1" id="KW-0175">Coiled coil</keyword>
<dbReference type="CDD" id="cd00121">
    <property type="entry name" value="MATH"/>
    <property type="match status" value="1"/>
</dbReference>
<reference evidence="4" key="1">
    <citation type="submission" date="2020-05" db="EMBL/GenBank/DDBJ databases">
        <title>Phylogenomic resolution of chytrid fungi.</title>
        <authorList>
            <person name="Stajich J.E."/>
            <person name="Amses K."/>
            <person name="Simmons R."/>
            <person name="Seto K."/>
            <person name="Myers J."/>
            <person name="Bonds A."/>
            <person name="Quandt C.A."/>
            <person name="Barry K."/>
            <person name="Liu P."/>
            <person name="Grigoriev I."/>
            <person name="Longcore J.E."/>
            <person name="James T.Y."/>
        </authorList>
    </citation>
    <scope>NUCLEOTIDE SEQUENCE</scope>
    <source>
        <strain evidence="4">PLAUS21</strain>
    </source>
</reference>
<evidence type="ECO:0000256" key="2">
    <source>
        <dbReference type="SAM" id="MobiDB-lite"/>
    </source>
</evidence>
<feature type="domain" description="MATH" evidence="3">
    <location>
        <begin position="184"/>
        <end position="324"/>
    </location>
</feature>
<feature type="compositionally biased region" description="Polar residues" evidence="2">
    <location>
        <begin position="81"/>
        <end position="92"/>
    </location>
</feature>
<dbReference type="Proteomes" id="UP001210925">
    <property type="component" value="Unassembled WGS sequence"/>
</dbReference>
<dbReference type="Pfam" id="PF22486">
    <property type="entry name" value="MATH_2"/>
    <property type="match status" value="1"/>
</dbReference>
<feature type="compositionally biased region" description="Polar residues" evidence="2">
    <location>
        <begin position="1"/>
        <end position="12"/>
    </location>
</feature>
<evidence type="ECO:0000256" key="1">
    <source>
        <dbReference type="SAM" id="Coils"/>
    </source>
</evidence>
<accession>A0AAD5Y856</accession>
<organism evidence="4 5">
    <name type="scientific">Boothiomyces macroporosus</name>
    <dbReference type="NCBI Taxonomy" id="261099"/>
    <lineage>
        <taxon>Eukaryota</taxon>
        <taxon>Fungi</taxon>
        <taxon>Fungi incertae sedis</taxon>
        <taxon>Chytridiomycota</taxon>
        <taxon>Chytridiomycota incertae sedis</taxon>
        <taxon>Chytridiomycetes</taxon>
        <taxon>Rhizophydiales</taxon>
        <taxon>Terramycetaceae</taxon>
        <taxon>Boothiomyces</taxon>
    </lineage>
</organism>
<evidence type="ECO:0000313" key="4">
    <source>
        <dbReference type="EMBL" id="KAJ3257116.1"/>
    </source>
</evidence>
<feature type="compositionally biased region" description="Basic and acidic residues" evidence="2">
    <location>
        <begin position="1466"/>
        <end position="1479"/>
    </location>
</feature>
<feature type="region of interest" description="Disordered" evidence="2">
    <location>
        <begin position="1426"/>
        <end position="1508"/>
    </location>
</feature>
<feature type="compositionally biased region" description="Polar residues" evidence="2">
    <location>
        <begin position="25"/>
        <end position="52"/>
    </location>
</feature>
<feature type="region of interest" description="Disordered" evidence="2">
    <location>
        <begin position="1222"/>
        <end position="1256"/>
    </location>
</feature>
<evidence type="ECO:0000259" key="3">
    <source>
        <dbReference type="PROSITE" id="PS50144"/>
    </source>
</evidence>
<feature type="compositionally biased region" description="Low complexity" evidence="2">
    <location>
        <begin position="1228"/>
        <end position="1237"/>
    </location>
</feature>
<dbReference type="InterPro" id="IPR008974">
    <property type="entry name" value="TRAF-like"/>
</dbReference>
<feature type="region of interest" description="Disordered" evidence="2">
    <location>
        <begin position="782"/>
        <end position="806"/>
    </location>
</feature>
<name>A0AAD5Y856_9FUNG</name>
<feature type="region of interest" description="Disordered" evidence="2">
    <location>
        <begin position="1283"/>
        <end position="1311"/>
    </location>
</feature>
<sequence length="1508" mass="168877">MSNKAISPTLQTRPVDEYTEDQVIQDYSNGLQESDASQINNSYNDPYNQQPYGYSEANGYHEYPGYNGYQEAPENPRYPENDQNADYNNSPRYENEVDPQYGYDQTYQNGYSNGYQPGYDGSYSNYQERNQPVTGYPEVVQRTSMDELKDVVNGLDGSFVQDEFGKIDTPGGLFKIIPLETQLSTTYEWNIPMESLKEEKLVSLPFGPREWSWQIILYPQGTGEALGQSMSAFLRPLKNEFENANENWTRPISKFIFSLKKNLDFQSDYAADVDENYAIQYSQDDFKEFSQTVNGWGFQDFCPLPLNESDICNPSNTIRIVAQVYGPLMLKTSTILYEQPVMLPLQVGQELITNAFGPTSCQWEVRVSPVVDEFGAIACLSGYLYPVKSKFELSLGKEWDRVISTFTLKLVDSDSQQTICSKSVTGGFIFSETSPYSGWDSLLSYGDAQTANAVVLHAEVTWDPNSLNENTVVGKLKAALQHSNEERFQDQQRAQYLEGELLKSAETEESLSQYIQKLNAQLNEQQILITKNQLAREELDNLRQRVTLLTTELEDARNEQISFHATNVRLSTAKARIAEIRTKMDSDDIQPPVITGDIHSELAQYKAQLAQIFHEKAQVDLKLSQSLSELHFVQRNKKDEVLLAPIQNHELFIQAEDSIDPQQKILDALDNSRTEIIAGKAVLEEIEAKTAAIQLNRMTKAEKVGLVAEISMIQCQLDVAAATMYELQDEYLINSPNEEFDSVLQELERVRGAMTLTRESIEKDLPLKNFLVTSETSTAGISAPPIVPSVNQPKSRKSQQNNDANRVSLSEPLVTGVIQPQFEMFTGKLDSVVDLIKNSLSTPRESVINSQKFELQVESWPPREDSDSKLDAVELQMLLRELKRNKSQKVLSWVSFLAIIGTIYFALYSTIFIVCNPSHPRKSSFDRYQPLCTSLVTPMWETIKDTWHQSCEKIALEVLPSYAKKFTIGAKRIQGIKVESSTIAENIHPKDHNVPKTDVPTGAAINPSDAATFSHNFGESVEELYPAVIPVVEVADVEVDLTTTSYPRAKGRKATSSTTPQAAVRTTVKSESSPIPPIESNLVFPDDTKSLIKKTQDKLTENDVVPNVAVTSQTSIAIKPTTGTVQSHSSPEITPIVHSNRIEKKADPEVSSKTEEKLHMNASMITEASTLDIGTNETQTVEEEAVFTILPFGNMTENLSDEQSLSKDDSLIHTQAVNSQIQSDLQESNNSSSVSVSTAIEENRDNSKDDRIAANSKDNIQVETVTIKIQENGIHGGINVHTNDSKALNSTNKVNTSQSLPSDELNQSQQMVKQKTNLSEILDAKPTIVEGYQKDETQEDSVDQLDSDKVEAVQTEDTAVRESNFNLDDGNVQDGDVQDESDQEKSLVKEVGDLSEKLFERDSKAQIEEDQAMLKIDDAVETKTISKSQSLGKEETKTSESKPTDVEYQEVSHSENVILNSTDEEERIKPSYDELKPDDELSDDEKAEQKISDEEEIITATEQKGKHF</sequence>
<comment type="caution">
    <text evidence="4">The sequence shown here is derived from an EMBL/GenBank/DDBJ whole genome shotgun (WGS) entry which is preliminary data.</text>
</comment>
<gene>
    <name evidence="4" type="ORF">HK103_004944</name>
</gene>
<dbReference type="PROSITE" id="PS50144">
    <property type="entry name" value="MATH"/>
    <property type="match status" value="1"/>
</dbReference>
<protein>
    <recommendedName>
        <fullName evidence="3">MATH domain-containing protein</fullName>
    </recommendedName>
</protein>
<feature type="compositionally biased region" description="Polar residues" evidence="2">
    <location>
        <begin position="789"/>
        <end position="806"/>
    </location>
</feature>
<feature type="compositionally biased region" description="Low complexity" evidence="2">
    <location>
        <begin position="1366"/>
        <end position="1375"/>
    </location>
</feature>
<feature type="compositionally biased region" description="Basic and acidic residues" evidence="2">
    <location>
        <begin position="1432"/>
        <end position="1453"/>
    </location>
</feature>
<proteinExistence type="predicted"/>
<dbReference type="EMBL" id="JADGKB010000042">
    <property type="protein sequence ID" value="KAJ3257116.1"/>
    <property type="molecule type" value="Genomic_DNA"/>
</dbReference>
<feature type="region of interest" description="Disordered" evidence="2">
    <location>
        <begin position="1364"/>
        <end position="1386"/>
    </location>
</feature>
<feature type="compositionally biased region" description="Polar residues" evidence="2">
    <location>
        <begin position="103"/>
        <end position="113"/>
    </location>
</feature>
<keyword evidence="5" id="KW-1185">Reference proteome</keyword>